<dbReference type="AlphaFoldDB" id="A0A929F654"/>
<feature type="domain" description="SpoVT-AbrB" evidence="2">
    <location>
        <begin position="7"/>
        <end position="53"/>
    </location>
</feature>
<sequence>MSIRTERTITKIGNSAGITLPAEVLAKLGVTSGEKVHLVEMDGGNFMITAYDPDFEEAMAIYAKESNRYKDVFKALADA</sequence>
<dbReference type="Pfam" id="PF04014">
    <property type="entry name" value="MazE_antitoxin"/>
    <property type="match status" value="1"/>
</dbReference>
<name>A0A929F654_LEPEC</name>
<dbReference type="InterPro" id="IPR007159">
    <property type="entry name" value="SpoVT-AbrB_dom"/>
</dbReference>
<dbReference type="RefSeq" id="WP_193993936.1">
    <property type="nucleotide sequence ID" value="NZ_JADEXP010000133.1"/>
</dbReference>
<accession>A0A929F654</accession>
<dbReference type="InterPro" id="IPR037914">
    <property type="entry name" value="SpoVT-AbrB_sf"/>
</dbReference>
<dbReference type="SUPFAM" id="SSF89447">
    <property type="entry name" value="AbrB/MazE/MraZ-like"/>
    <property type="match status" value="1"/>
</dbReference>
<keyword evidence="4" id="KW-1185">Reference proteome</keyword>
<dbReference type="SMART" id="SM00966">
    <property type="entry name" value="SpoVT_AbrB"/>
    <property type="match status" value="1"/>
</dbReference>
<dbReference type="Gene3D" id="2.10.260.10">
    <property type="match status" value="1"/>
</dbReference>
<dbReference type="EMBL" id="JADEXP010000133">
    <property type="protein sequence ID" value="MBE9067985.1"/>
    <property type="molecule type" value="Genomic_DNA"/>
</dbReference>
<evidence type="ECO:0000313" key="3">
    <source>
        <dbReference type="EMBL" id="MBE9067985.1"/>
    </source>
</evidence>
<keyword evidence="1 3" id="KW-0238">DNA-binding</keyword>
<reference evidence="3" key="1">
    <citation type="submission" date="2020-10" db="EMBL/GenBank/DDBJ databases">
        <authorList>
            <person name="Castelo-Branco R."/>
            <person name="Eusebio N."/>
            <person name="Adriana R."/>
            <person name="Vieira A."/>
            <person name="Brugerolle De Fraissinette N."/>
            <person name="Rezende De Castro R."/>
            <person name="Schneider M.P."/>
            <person name="Vasconcelos V."/>
            <person name="Leao P.N."/>
        </authorList>
    </citation>
    <scope>NUCLEOTIDE SEQUENCE</scope>
    <source>
        <strain evidence="3">LEGE 11479</strain>
    </source>
</reference>
<proteinExistence type="predicted"/>
<gene>
    <name evidence="3" type="ORF">IQ260_15135</name>
</gene>
<evidence type="ECO:0000259" key="2">
    <source>
        <dbReference type="PROSITE" id="PS51740"/>
    </source>
</evidence>
<organism evidence="3 4">
    <name type="scientific">Leptolyngbya cf. ectocarpi LEGE 11479</name>
    <dbReference type="NCBI Taxonomy" id="1828722"/>
    <lineage>
        <taxon>Bacteria</taxon>
        <taxon>Bacillati</taxon>
        <taxon>Cyanobacteriota</taxon>
        <taxon>Cyanophyceae</taxon>
        <taxon>Leptolyngbyales</taxon>
        <taxon>Leptolyngbyaceae</taxon>
        <taxon>Leptolyngbya group</taxon>
        <taxon>Leptolyngbya</taxon>
    </lineage>
</organism>
<comment type="caution">
    <text evidence="3">The sequence shown here is derived from an EMBL/GenBank/DDBJ whole genome shotgun (WGS) entry which is preliminary data.</text>
</comment>
<dbReference type="GO" id="GO:0003677">
    <property type="term" value="F:DNA binding"/>
    <property type="evidence" value="ECO:0007669"/>
    <property type="project" value="UniProtKB-UniRule"/>
</dbReference>
<dbReference type="PROSITE" id="PS51740">
    <property type="entry name" value="SPOVT_ABRB"/>
    <property type="match status" value="1"/>
</dbReference>
<protein>
    <submittedName>
        <fullName evidence="3">AbrB/MazE/SpoVT family DNA-binding domain-containing protein</fullName>
    </submittedName>
</protein>
<dbReference type="Proteomes" id="UP000615026">
    <property type="component" value="Unassembled WGS sequence"/>
</dbReference>
<evidence type="ECO:0000313" key="4">
    <source>
        <dbReference type="Proteomes" id="UP000615026"/>
    </source>
</evidence>
<evidence type="ECO:0000256" key="1">
    <source>
        <dbReference type="PROSITE-ProRule" id="PRU01076"/>
    </source>
</evidence>